<dbReference type="Proteomes" id="UP000290932">
    <property type="component" value="Unassembled WGS sequence"/>
</dbReference>
<evidence type="ECO:0000313" key="6">
    <source>
        <dbReference type="EMBL" id="RXE56113.1"/>
    </source>
</evidence>
<dbReference type="Pfam" id="PF00440">
    <property type="entry name" value="TetR_N"/>
    <property type="match status" value="1"/>
</dbReference>
<dbReference type="InterPro" id="IPR009057">
    <property type="entry name" value="Homeodomain-like_sf"/>
</dbReference>
<dbReference type="RefSeq" id="WP_128693845.1">
    <property type="nucleotide sequence ID" value="NZ_LHQS01000002.1"/>
</dbReference>
<dbReference type="Gene3D" id="1.10.357.10">
    <property type="entry name" value="Tetracycline Repressor, domain 2"/>
    <property type="match status" value="1"/>
</dbReference>
<dbReference type="PRINTS" id="PR00455">
    <property type="entry name" value="HTHTETR"/>
</dbReference>
<evidence type="ECO:0000256" key="2">
    <source>
        <dbReference type="ARBA" id="ARBA00023125"/>
    </source>
</evidence>
<dbReference type="EMBL" id="LHQS01000002">
    <property type="protein sequence ID" value="RXE56113.1"/>
    <property type="molecule type" value="Genomic_DNA"/>
</dbReference>
<dbReference type="PROSITE" id="PS50977">
    <property type="entry name" value="HTH_TETR_2"/>
    <property type="match status" value="1"/>
</dbReference>
<reference evidence="6 7" key="1">
    <citation type="journal article" date="2015" name="Int. J. Syst. Evol. Microbiol.">
        <title>Methanoculleus taiwanensis sp. nov., a methanogen isolated from deep marine sediment at the deformation front area near Taiwan.</title>
        <authorList>
            <person name="Weng C.Y."/>
            <person name="Chen S.C."/>
            <person name="Lai M.C."/>
            <person name="Wu S.Y."/>
            <person name="Lin S."/>
            <person name="Yang T.F."/>
            <person name="Chen P.C."/>
        </authorList>
    </citation>
    <scope>NUCLEOTIDE SEQUENCE [LARGE SCALE GENOMIC DNA]</scope>
    <source>
        <strain evidence="6 7">CYW4</strain>
    </source>
</reference>
<gene>
    <name evidence="6" type="ORF">ABH15_08005</name>
</gene>
<dbReference type="GO" id="GO:0000976">
    <property type="term" value="F:transcription cis-regulatory region binding"/>
    <property type="evidence" value="ECO:0007669"/>
    <property type="project" value="TreeGrafter"/>
</dbReference>
<evidence type="ECO:0000256" key="4">
    <source>
        <dbReference type="PROSITE-ProRule" id="PRU00335"/>
    </source>
</evidence>
<comment type="caution">
    <text evidence="6">The sequence shown here is derived from an EMBL/GenBank/DDBJ whole genome shotgun (WGS) entry which is preliminary data.</text>
</comment>
<dbReference type="AlphaFoldDB" id="A0A498H0E6"/>
<organism evidence="6 7">
    <name type="scientific">Methanoculleus taiwanensis</name>
    <dbReference type="NCBI Taxonomy" id="1550565"/>
    <lineage>
        <taxon>Archaea</taxon>
        <taxon>Methanobacteriati</taxon>
        <taxon>Methanobacteriota</taxon>
        <taxon>Stenosarchaea group</taxon>
        <taxon>Methanomicrobia</taxon>
        <taxon>Methanomicrobiales</taxon>
        <taxon>Methanomicrobiaceae</taxon>
        <taxon>Methanoculleus</taxon>
    </lineage>
</organism>
<dbReference type="InterPro" id="IPR001647">
    <property type="entry name" value="HTH_TetR"/>
</dbReference>
<dbReference type="SUPFAM" id="SSF46689">
    <property type="entry name" value="Homeodomain-like"/>
    <property type="match status" value="1"/>
</dbReference>
<evidence type="ECO:0000256" key="3">
    <source>
        <dbReference type="ARBA" id="ARBA00023163"/>
    </source>
</evidence>
<dbReference type="InterPro" id="IPR036271">
    <property type="entry name" value="Tet_transcr_reg_TetR-rel_C_sf"/>
</dbReference>
<proteinExistence type="predicted"/>
<evidence type="ECO:0000313" key="7">
    <source>
        <dbReference type="Proteomes" id="UP000290932"/>
    </source>
</evidence>
<name>A0A498H0E6_9EURY</name>
<keyword evidence="1" id="KW-0805">Transcription regulation</keyword>
<keyword evidence="2 4" id="KW-0238">DNA-binding</keyword>
<feature type="DNA-binding region" description="H-T-H motif" evidence="4">
    <location>
        <begin position="33"/>
        <end position="52"/>
    </location>
</feature>
<sequence>MPKVIPEYKEDAKKKIIKAAIEVIAERGYAQATIHAIAQKLNVSKGAVYWYFPSREALLREVMATIQREMQKVTDESSRHATLEELYTELFSPIFEQFDLGDEERRALFYEMFALALRNSAVRGAAVDYIDALVSATESAIKREQKTGRIKARTDSRTLALIMVALYSGMLNYKMTSMGEEETRRIWREAMQLLILPQTNER</sequence>
<dbReference type="PANTHER" id="PTHR30055:SF234">
    <property type="entry name" value="HTH-TYPE TRANSCRIPTIONAL REGULATOR BETI"/>
    <property type="match status" value="1"/>
</dbReference>
<dbReference type="GO" id="GO:0003700">
    <property type="term" value="F:DNA-binding transcription factor activity"/>
    <property type="evidence" value="ECO:0007669"/>
    <property type="project" value="TreeGrafter"/>
</dbReference>
<evidence type="ECO:0000256" key="1">
    <source>
        <dbReference type="ARBA" id="ARBA00023015"/>
    </source>
</evidence>
<dbReference type="OrthoDB" id="135877at2157"/>
<keyword evidence="3" id="KW-0804">Transcription</keyword>
<dbReference type="PANTHER" id="PTHR30055">
    <property type="entry name" value="HTH-TYPE TRANSCRIPTIONAL REGULATOR RUTR"/>
    <property type="match status" value="1"/>
</dbReference>
<feature type="domain" description="HTH tetR-type" evidence="5">
    <location>
        <begin position="10"/>
        <end position="70"/>
    </location>
</feature>
<accession>A0A498H0E6</accession>
<dbReference type="InterPro" id="IPR050109">
    <property type="entry name" value="HTH-type_TetR-like_transc_reg"/>
</dbReference>
<protein>
    <recommendedName>
        <fullName evidence="5">HTH tetR-type domain-containing protein</fullName>
    </recommendedName>
</protein>
<keyword evidence="7" id="KW-1185">Reference proteome</keyword>
<evidence type="ECO:0000259" key="5">
    <source>
        <dbReference type="PROSITE" id="PS50977"/>
    </source>
</evidence>
<dbReference type="SUPFAM" id="SSF48498">
    <property type="entry name" value="Tetracyclin repressor-like, C-terminal domain"/>
    <property type="match status" value="1"/>
</dbReference>